<keyword evidence="5 7" id="KW-1133">Transmembrane helix</keyword>
<keyword evidence="10" id="KW-1185">Reference proteome</keyword>
<dbReference type="EMBL" id="JBBMFE010000002">
    <property type="protein sequence ID" value="MEQ2471472.1"/>
    <property type="molecule type" value="Genomic_DNA"/>
</dbReference>
<gene>
    <name evidence="9" type="ORF">WMO29_03010</name>
</gene>
<evidence type="ECO:0000313" key="9">
    <source>
        <dbReference type="EMBL" id="MEQ2471472.1"/>
    </source>
</evidence>
<feature type="transmembrane region" description="Helical" evidence="7">
    <location>
        <begin position="303"/>
        <end position="322"/>
    </location>
</feature>
<evidence type="ECO:0000256" key="2">
    <source>
        <dbReference type="ARBA" id="ARBA00007400"/>
    </source>
</evidence>
<keyword evidence="9" id="KW-0012">Acyltransferase</keyword>
<proteinExistence type="inferred from homology"/>
<dbReference type="EC" id="2.3.1.-" evidence="9"/>
<evidence type="ECO:0000256" key="1">
    <source>
        <dbReference type="ARBA" id="ARBA00004651"/>
    </source>
</evidence>
<protein>
    <submittedName>
        <fullName evidence="9">Acyltransferase</fullName>
        <ecNumber evidence="9">2.3.1.-</ecNumber>
    </submittedName>
</protein>
<dbReference type="Proteomes" id="UP001438008">
    <property type="component" value="Unassembled WGS sequence"/>
</dbReference>
<name>A0ABV1FDP7_9FIRM</name>
<reference evidence="9 10" key="1">
    <citation type="submission" date="2024-03" db="EMBL/GenBank/DDBJ databases">
        <title>Human intestinal bacterial collection.</title>
        <authorList>
            <person name="Pauvert C."/>
            <person name="Hitch T.C.A."/>
            <person name="Clavel T."/>
        </authorList>
    </citation>
    <scope>NUCLEOTIDE SEQUENCE [LARGE SCALE GENOMIC DNA]</scope>
    <source>
        <strain evidence="9 10">CLA-AA-H132</strain>
    </source>
</reference>
<organism evidence="9 10">
    <name type="scientific">Laedolimicola intestinihominis</name>
    <dbReference type="NCBI Taxonomy" id="3133166"/>
    <lineage>
        <taxon>Bacteria</taxon>
        <taxon>Bacillati</taxon>
        <taxon>Bacillota</taxon>
        <taxon>Clostridia</taxon>
        <taxon>Lachnospirales</taxon>
        <taxon>Lachnospiraceae</taxon>
        <taxon>Laedolimicola</taxon>
    </lineage>
</organism>
<dbReference type="RefSeq" id="WP_349163711.1">
    <property type="nucleotide sequence ID" value="NZ_JBBMFE010000002.1"/>
</dbReference>
<feature type="transmembrane region" description="Helical" evidence="7">
    <location>
        <begin position="235"/>
        <end position="252"/>
    </location>
</feature>
<feature type="transmembrane region" description="Helical" evidence="7">
    <location>
        <begin position="273"/>
        <end position="291"/>
    </location>
</feature>
<keyword evidence="3" id="KW-1003">Cell membrane</keyword>
<keyword evidence="9" id="KW-0808">Transferase</keyword>
<keyword evidence="4 7" id="KW-0812">Transmembrane</keyword>
<evidence type="ECO:0000256" key="7">
    <source>
        <dbReference type="SAM" id="Phobius"/>
    </source>
</evidence>
<accession>A0ABV1FDP7</accession>
<feature type="transmembrane region" description="Helical" evidence="7">
    <location>
        <begin position="149"/>
        <end position="166"/>
    </location>
</feature>
<dbReference type="InterPro" id="IPR002656">
    <property type="entry name" value="Acyl_transf_3_dom"/>
</dbReference>
<dbReference type="PANTHER" id="PTHR40074:SF2">
    <property type="entry name" value="O-ACETYLTRANSFERASE WECH"/>
    <property type="match status" value="1"/>
</dbReference>
<dbReference type="Pfam" id="PF01757">
    <property type="entry name" value="Acyl_transf_3"/>
    <property type="match status" value="1"/>
</dbReference>
<feature type="transmembrane region" description="Helical" evidence="7">
    <location>
        <begin position="36"/>
        <end position="54"/>
    </location>
</feature>
<evidence type="ECO:0000256" key="6">
    <source>
        <dbReference type="ARBA" id="ARBA00023136"/>
    </source>
</evidence>
<sequence>MKTKNDCLNVWKGIAAFAVVLIHCTLPGVPGEIIKGIARFAVPLFFLISGYFAYGREDAVLRRREIHILRLYVGAVVVYYLWAAIRYFLSQRTFAQMGAELFPEGGRTVSDLLFFNRTAMAPHLWFMGALVYCYLFYRLLARKRLEERTYLLIPVLLAANLLLGEGRGLTGIAVPVRWIRSFWLTGFPFFLWGSWFACREKQGRLTLRTGFCLAALSAGVVLSAVECLWSGYDELYVGSILTAGGMFALALAHPAFGKGSALARIGERDSAQIYLWHMLLRNFAALAFMMVRFYETTICQTLMPFLVGAASIVLAEVINVFYNTRRYR</sequence>
<evidence type="ECO:0000256" key="3">
    <source>
        <dbReference type="ARBA" id="ARBA00022475"/>
    </source>
</evidence>
<feature type="transmembrane region" description="Helical" evidence="7">
    <location>
        <begin position="12"/>
        <end position="30"/>
    </location>
</feature>
<evidence type="ECO:0000256" key="4">
    <source>
        <dbReference type="ARBA" id="ARBA00022692"/>
    </source>
</evidence>
<comment type="similarity">
    <text evidence="2">Belongs to the acyltransferase 3 family.</text>
</comment>
<evidence type="ECO:0000313" key="10">
    <source>
        <dbReference type="Proteomes" id="UP001438008"/>
    </source>
</evidence>
<feature type="transmembrane region" description="Helical" evidence="7">
    <location>
        <begin position="178"/>
        <end position="198"/>
    </location>
</feature>
<comment type="caution">
    <text evidence="9">The sequence shown here is derived from an EMBL/GenBank/DDBJ whole genome shotgun (WGS) entry which is preliminary data.</text>
</comment>
<keyword evidence="6 7" id="KW-0472">Membrane</keyword>
<comment type="subcellular location">
    <subcellularLocation>
        <location evidence="1">Cell membrane</location>
        <topology evidence="1">Multi-pass membrane protein</topology>
    </subcellularLocation>
</comment>
<dbReference type="PANTHER" id="PTHR40074">
    <property type="entry name" value="O-ACETYLTRANSFERASE WECH"/>
    <property type="match status" value="1"/>
</dbReference>
<dbReference type="GO" id="GO:0016746">
    <property type="term" value="F:acyltransferase activity"/>
    <property type="evidence" value="ECO:0007669"/>
    <property type="project" value="UniProtKB-KW"/>
</dbReference>
<evidence type="ECO:0000256" key="5">
    <source>
        <dbReference type="ARBA" id="ARBA00022989"/>
    </source>
</evidence>
<feature type="transmembrane region" description="Helical" evidence="7">
    <location>
        <begin position="210"/>
        <end position="229"/>
    </location>
</feature>
<feature type="transmembrane region" description="Helical" evidence="7">
    <location>
        <begin position="66"/>
        <end position="89"/>
    </location>
</feature>
<feature type="transmembrane region" description="Helical" evidence="7">
    <location>
        <begin position="119"/>
        <end position="137"/>
    </location>
</feature>
<feature type="domain" description="Acyltransferase 3" evidence="8">
    <location>
        <begin position="6"/>
        <end position="312"/>
    </location>
</feature>
<evidence type="ECO:0000259" key="8">
    <source>
        <dbReference type="Pfam" id="PF01757"/>
    </source>
</evidence>